<reference evidence="2 3" key="1">
    <citation type="journal article" date="2018" name="Front. Microbiol.">
        <title>Genomic and genetic insights into a cosmopolitan fungus, Paecilomyces variotii (Eurotiales).</title>
        <authorList>
            <person name="Urquhart A.S."/>
            <person name="Mondo S.J."/>
            <person name="Makela M.R."/>
            <person name="Hane J.K."/>
            <person name="Wiebenga A."/>
            <person name="He G."/>
            <person name="Mihaltcheva S."/>
            <person name="Pangilinan J."/>
            <person name="Lipzen A."/>
            <person name="Barry K."/>
            <person name="de Vries R.P."/>
            <person name="Grigoriev I.V."/>
            <person name="Idnurm A."/>
        </authorList>
    </citation>
    <scope>NUCLEOTIDE SEQUENCE [LARGE SCALE GENOMIC DNA]</scope>
    <source>
        <strain evidence="2 3">CBS 101075</strain>
    </source>
</reference>
<protein>
    <submittedName>
        <fullName evidence="2">Putative methyltransferase</fullName>
    </submittedName>
</protein>
<keyword evidence="2" id="KW-0808">Transferase</keyword>
<dbReference type="PANTHER" id="PTHR43591">
    <property type="entry name" value="METHYLTRANSFERASE"/>
    <property type="match status" value="1"/>
</dbReference>
<keyword evidence="3" id="KW-1185">Reference proteome</keyword>
<dbReference type="GO" id="GO:0008168">
    <property type="term" value="F:methyltransferase activity"/>
    <property type="evidence" value="ECO:0007669"/>
    <property type="project" value="UniProtKB-KW"/>
</dbReference>
<comment type="caution">
    <text evidence="2">The sequence shown here is derived from an EMBL/GenBank/DDBJ whole genome shotgun (WGS) entry which is preliminary data.</text>
</comment>
<dbReference type="PANTHER" id="PTHR43591:SF31">
    <property type="entry name" value="LAEA-LIKE, PUTATIVE (AFU_ORTHOLOGUE AFUA_8G01930)-RELATED"/>
    <property type="match status" value="1"/>
</dbReference>
<dbReference type="SUPFAM" id="SSF53335">
    <property type="entry name" value="S-adenosyl-L-methionine-dependent methyltransferases"/>
    <property type="match status" value="1"/>
</dbReference>
<dbReference type="GeneID" id="39600020"/>
<dbReference type="InterPro" id="IPR029063">
    <property type="entry name" value="SAM-dependent_MTases_sf"/>
</dbReference>
<keyword evidence="2" id="KW-0489">Methyltransferase</keyword>
<dbReference type="AlphaFoldDB" id="A0A443HTP7"/>
<evidence type="ECO:0000256" key="1">
    <source>
        <dbReference type="SAM" id="MobiDB-lite"/>
    </source>
</evidence>
<dbReference type="VEuPathDB" id="FungiDB:C8Q69DRAFT_469230"/>
<dbReference type="GO" id="GO:0032259">
    <property type="term" value="P:methylation"/>
    <property type="evidence" value="ECO:0007669"/>
    <property type="project" value="UniProtKB-KW"/>
</dbReference>
<dbReference type="Gene3D" id="3.40.50.150">
    <property type="entry name" value="Vaccinia Virus protein VP39"/>
    <property type="match status" value="1"/>
</dbReference>
<name>A0A443HTP7_BYSSP</name>
<dbReference type="Proteomes" id="UP000283841">
    <property type="component" value="Unassembled WGS sequence"/>
</dbReference>
<feature type="region of interest" description="Disordered" evidence="1">
    <location>
        <begin position="1"/>
        <end position="27"/>
    </location>
</feature>
<dbReference type="CDD" id="cd02440">
    <property type="entry name" value="AdoMet_MTases"/>
    <property type="match status" value="1"/>
</dbReference>
<dbReference type="Pfam" id="PF13489">
    <property type="entry name" value="Methyltransf_23"/>
    <property type="match status" value="1"/>
</dbReference>
<gene>
    <name evidence="2" type="ORF">C8Q69DRAFT_469230</name>
</gene>
<evidence type="ECO:0000313" key="2">
    <source>
        <dbReference type="EMBL" id="RWQ95186.1"/>
    </source>
</evidence>
<dbReference type="STRING" id="264951.A0A443HTP7"/>
<organism evidence="2 3">
    <name type="scientific">Byssochlamys spectabilis</name>
    <name type="common">Paecilomyces variotii</name>
    <dbReference type="NCBI Taxonomy" id="264951"/>
    <lineage>
        <taxon>Eukaryota</taxon>
        <taxon>Fungi</taxon>
        <taxon>Dikarya</taxon>
        <taxon>Ascomycota</taxon>
        <taxon>Pezizomycotina</taxon>
        <taxon>Eurotiomycetes</taxon>
        <taxon>Eurotiomycetidae</taxon>
        <taxon>Eurotiales</taxon>
        <taxon>Thermoascaceae</taxon>
        <taxon>Paecilomyces</taxon>
    </lineage>
</organism>
<dbReference type="RefSeq" id="XP_028484831.1">
    <property type="nucleotide sequence ID" value="XM_028630743.1"/>
</dbReference>
<proteinExistence type="predicted"/>
<sequence>MSQTQDIDAERAASFHPQNPIVPEDESALYDDSEDFISDGGSTTDSLTSSVFSYQYANGRRYHAYRQGEYVIPNDEKEQERLNLHHHIFSMVLGGALYRAPIPKHVGNILDLGTGTGAWAIDIADEHPQAVVTGTDLSPIQPSWVPPNCRFIIDDFELEWNFSQPFDFIHARSIEGSVKDYQRLFRQAYENLKPGGWFEVADATVGVFCDDESIERAPNLLEWRDRLIEASGKFGKQMGVSPRYKHWMINAGFTEVTEEVYKVPYSPWPKDPKLKELGRYQQVLMLEALEAYSFALFTRVLGWTSAQIQLLLVGVRRELLDRRFHGYSKLYFVYGKKPE</sequence>
<evidence type="ECO:0000313" key="3">
    <source>
        <dbReference type="Proteomes" id="UP000283841"/>
    </source>
</evidence>
<dbReference type="EMBL" id="RCNU01000006">
    <property type="protein sequence ID" value="RWQ95186.1"/>
    <property type="molecule type" value="Genomic_DNA"/>
</dbReference>
<accession>A0A443HTP7</accession>